<feature type="region of interest" description="Disordered" evidence="18">
    <location>
        <begin position="840"/>
        <end position="922"/>
    </location>
</feature>
<keyword evidence="9" id="KW-0931">ER-Golgi transport</keyword>
<dbReference type="GO" id="GO:0030127">
    <property type="term" value="C:COPII vesicle coat"/>
    <property type="evidence" value="ECO:0007669"/>
    <property type="project" value="TreeGrafter"/>
</dbReference>
<keyword evidence="5" id="KW-0963">Cytoplasm</keyword>
<dbReference type="GO" id="GO:0070971">
    <property type="term" value="C:endoplasmic reticulum exit site"/>
    <property type="evidence" value="ECO:0007669"/>
    <property type="project" value="TreeGrafter"/>
</dbReference>
<comment type="function">
    <text evidence="13">Component of the coat protein complex II (COPII) which promotes the formation of transport vesicles from the endoplasmic reticulum (ER). The coat has two main functions, the physical deformation of the endoplasmic reticulum membrane into vesicles and the selection of cargo molecules.</text>
</comment>
<evidence type="ECO:0000256" key="11">
    <source>
        <dbReference type="ARBA" id="ARBA00023136"/>
    </source>
</evidence>
<proteinExistence type="inferred from homology"/>
<feature type="compositionally biased region" description="Pro residues" evidence="18">
    <location>
        <begin position="802"/>
        <end position="818"/>
    </location>
</feature>
<dbReference type="PANTHER" id="PTHR13923:SF23">
    <property type="entry name" value="PROTEIN TRANSPORT PROTEIN SEC31A"/>
    <property type="match status" value="1"/>
</dbReference>
<evidence type="ECO:0000256" key="4">
    <source>
        <dbReference type="ARBA" id="ARBA00022448"/>
    </source>
</evidence>
<name>A0A673CDT1_9TELE</name>
<keyword evidence="8" id="KW-0256">Endoplasmic reticulum</keyword>
<dbReference type="PANTHER" id="PTHR13923">
    <property type="entry name" value="SEC31-RELATED PROTEIN"/>
    <property type="match status" value="1"/>
</dbReference>
<evidence type="ECO:0000256" key="10">
    <source>
        <dbReference type="ARBA" id="ARBA00022927"/>
    </source>
</evidence>
<evidence type="ECO:0000256" key="16">
    <source>
        <dbReference type="ARBA" id="ARBA00043112"/>
    </source>
</evidence>
<feature type="repeat" description="WD" evidence="17">
    <location>
        <begin position="120"/>
        <end position="156"/>
    </location>
</feature>
<dbReference type="Pfam" id="PF00400">
    <property type="entry name" value="WD40"/>
    <property type="match status" value="2"/>
</dbReference>
<evidence type="ECO:0000256" key="5">
    <source>
        <dbReference type="ARBA" id="ARBA00022490"/>
    </source>
</evidence>
<dbReference type="GO" id="GO:0007029">
    <property type="term" value="P:endoplasmic reticulum organization"/>
    <property type="evidence" value="ECO:0007669"/>
    <property type="project" value="TreeGrafter"/>
</dbReference>
<dbReference type="Gene3D" id="2.130.10.10">
    <property type="entry name" value="YVTN repeat-like/Quinoprotein amine dehydrogenase"/>
    <property type="match status" value="1"/>
</dbReference>
<keyword evidence="7" id="KW-0677">Repeat</keyword>
<dbReference type="AlphaFoldDB" id="A0A673CDT1"/>
<evidence type="ECO:0000256" key="1">
    <source>
        <dbReference type="ARBA" id="ARBA00004299"/>
    </source>
</evidence>
<dbReference type="Gene3D" id="1.20.940.10">
    <property type="entry name" value="Functional domain of the splicing factor Prp18"/>
    <property type="match status" value="1"/>
</dbReference>
<evidence type="ECO:0000313" key="19">
    <source>
        <dbReference type="Ensembl" id="ENSSORP00005050887.1"/>
    </source>
</evidence>
<evidence type="ECO:0000256" key="2">
    <source>
        <dbReference type="ARBA" id="ARBA00004406"/>
    </source>
</evidence>
<dbReference type="InterPro" id="IPR040251">
    <property type="entry name" value="SEC31-like"/>
</dbReference>
<dbReference type="GO" id="GO:0090110">
    <property type="term" value="P:COPII-coated vesicle cargo loading"/>
    <property type="evidence" value="ECO:0007669"/>
    <property type="project" value="TreeGrafter"/>
</dbReference>
<organism evidence="19 20">
    <name type="scientific">Sphaeramia orbicularis</name>
    <name type="common">orbiculate cardinalfish</name>
    <dbReference type="NCBI Taxonomy" id="375764"/>
    <lineage>
        <taxon>Eukaryota</taxon>
        <taxon>Metazoa</taxon>
        <taxon>Chordata</taxon>
        <taxon>Craniata</taxon>
        <taxon>Vertebrata</taxon>
        <taxon>Euteleostomi</taxon>
        <taxon>Actinopterygii</taxon>
        <taxon>Neopterygii</taxon>
        <taxon>Teleostei</taxon>
        <taxon>Neoteleostei</taxon>
        <taxon>Acanthomorphata</taxon>
        <taxon>Gobiaria</taxon>
        <taxon>Kurtiformes</taxon>
        <taxon>Apogonoidei</taxon>
        <taxon>Apogonidae</taxon>
        <taxon>Apogoninae</taxon>
        <taxon>Sphaeramia</taxon>
    </lineage>
</organism>
<dbReference type="GO" id="GO:0005198">
    <property type="term" value="F:structural molecule activity"/>
    <property type="evidence" value="ECO:0007669"/>
    <property type="project" value="TreeGrafter"/>
</dbReference>
<evidence type="ECO:0000256" key="14">
    <source>
        <dbReference type="ARBA" id="ARBA00039468"/>
    </source>
</evidence>
<gene>
    <name evidence="19" type="primary">sec31a</name>
</gene>
<comment type="subcellular location">
    <subcellularLocation>
        <location evidence="1">Cytoplasmic vesicle</location>
        <location evidence="1">COPII-coated vesicle membrane</location>
        <topology evidence="1">Peripheral membrane protein</topology>
        <orientation evidence="1">Cytoplasmic side</orientation>
    </subcellularLocation>
    <subcellularLocation>
        <location evidence="2">Endoplasmic reticulum membrane</location>
        <topology evidence="2">Peripheral membrane protein</topology>
    </subcellularLocation>
</comment>
<evidence type="ECO:0000256" key="17">
    <source>
        <dbReference type="PROSITE-ProRule" id="PRU00221"/>
    </source>
</evidence>
<dbReference type="Ensembl" id="ENSSORT00005052103.1">
    <property type="protein sequence ID" value="ENSSORP00005050887.1"/>
    <property type="gene ID" value="ENSSORG00005023011.1"/>
</dbReference>
<dbReference type="InterPro" id="IPR036322">
    <property type="entry name" value="WD40_repeat_dom_sf"/>
</dbReference>
<dbReference type="InterPro" id="IPR015943">
    <property type="entry name" value="WD40/YVTN_repeat-like_dom_sf"/>
</dbReference>
<reference evidence="19" key="3">
    <citation type="submission" date="2025-09" db="UniProtKB">
        <authorList>
            <consortium name="Ensembl"/>
        </authorList>
    </citation>
    <scope>IDENTIFICATION</scope>
</reference>
<keyword evidence="10" id="KW-0653">Protein transport</keyword>
<sequence>MKLKEVNRTAIQSWSPAEHHPIYLATGTSAQQLDASFSTNASLEFFKLDLADPSLDMKSCGTHIVFPAIRYHKLVWGPFGIDAQGHPSGVLIAGGENGNVILYDPAKIIAGESDVVIAESDKHTGPVRALDVNPFQTNLVASGGNESEIYIWDMNNFGSPMTPGPKTQPLEDISCVAWNRQVQHILASASPSGRASVWDLRKNDLIIKVSDHSNRMHCSGLAWNPEVATQLVLASEDDRMPVIQMWDLRFATSPLKIFENHTRGVLAIAWSLADPELLLSCGKDSKILCWNPNTAEVLYELPTSSQWCFDIQWCPRNPAVLSAAGFDGHIDIYSIMGGTNQAQSQRHISNSFGNMDPFGTGQTLPPLQLPQASATPATINPLKKPPKWIRRPVGATFAFGGKLVSLENSKPNPQQPQQPTSHIVHISQVVTETAFLKRSDQLQATLSAGSFVDFCQEKIDAAENEFEKIVWSFLKANFDSDIRSRFLELLGYNKEELALKVRCNVTNIQYAFTPNVDGLITQALLTGDFEGAVELCLHDNRMADSIILAIAGGAELLEKTQKKYFTKTHSKITKLISAVVMKDWHDILKTCELQNWREALAAVMTYAQPEEFSSLCDLLGDRLEASADTQLQAQACLCYICAGNVEKLVSCWTRAQSGHSPLSLQDLVEKVMVMQRAVEQTQRSGPAAIGVLLAEKMSQYANLLASQGSLSTAITYLPDNTNQVRHRLRCYTIVLNIHSKPFIFFNLKLNMNHFSMHWTVSTLFTSVVLSCCMISYAQVNQYPPGAGGAPIYQPLQYSSAAAPPPPPPAEPSSPPHPPGFLSQYTQPILSQPAPPVYPGQPPISHCLSSSPPSHPTFFPTSSSSFPIPPSSAASFQHGGPGSPGSYMPLPPPSGVSGTQLDSDPELIPASQKTGLHGSDHPHCDCPSQTYSPLQSIPAEKIMKKPIPDEHLVLKTTFEGLIQKCLAVATDPQTKRKLDDANKRLEALYDKLREQTLSPAIVGGLHNIARTIESRSYTEGLNIHTHIVSSSNFSETSAFMPVLKVVLTQANKLGV</sequence>
<keyword evidence="4" id="KW-0813">Transport</keyword>
<feature type="repeat" description="WD" evidence="17">
    <location>
        <begin position="258"/>
        <end position="300"/>
    </location>
</feature>
<dbReference type="PROSITE" id="PS50082">
    <property type="entry name" value="WD_REPEATS_2"/>
    <property type="match status" value="2"/>
</dbReference>
<reference evidence="19" key="2">
    <citation type="submission" date="2025-08" db="UniProtKB">
        <authorList>
            <consortium name="Ensembl"/>
        </authorList>
    </citation>
    <scope>IDENTIFICATION</scope>
</reference>
<evidence type="ECO:0000256" key="15">
    <source>
        <dbReference type="ARBA" id="ARBA00041470"/>
    </source>
</evidence>
<keyword evidence="11" id="KW-0472">Membrane</keyword>
<evidence type="ECO:0000256" key="3">
    <source>
        <dbReference type="ARBA" id="ARBA00009358"/>
    </source>
</evidence>
<dbReference type="FunFam" id="2.130.10.10:FF:000009">
    <property type="entry name" value="Protein transport protein Sec31A isoform A"/>
    <property type="match status" value="1"/>
</dbReference>
<evidence type="ECO:0000256" key="18">
    <source>
        <dbReference type="SAM" id="MobiDB-lite"/>
    </source>
</evidence>
<dbReference type="Proteomes" id="UP000472271">
    <property type="component" value="Chromosome 12"/>
</dbReference>
<accession>A0A673CDT1</accession>
<dbReference type="FunFam" id="1.20.940.10:FF:000001">
    <property type="entry name" value="Protein transport protein Sec31A isoform A"/>
    <property type="match status" value="1"/>
</dbReference>
<evidence type="ECO:0000313" key="20">
    <source>
        <dbReference type="Proteomes" id="UP000472271"/>
    </source>
</evidence>
<dbReference type="InterPro" id="IPR001680">
    <property type="entry name" value="WD40_rpt"/>
</dbReference>
<reference evidence="19" key="1">
    <citation type="submission" date="2019-06" db="EMBL/GenBank/DDBJ databases">
        <authorList>
            <consortium name="Wellcome Sanger Institute Data Sharing"/>
        </authorList>
    </citation>
    <scope>NUCLEOTIDE SEQUENCE [LARGE SCALE GENOMIC DNA]</scope>
</reference>
<feature type="compositionally biased region" description="Low complexity" evidence="18">
    <location>
        <begin position="842"/>
        <end position="875"/>
    </location>
</feature>
<dbReference type="SUPFAM" id="SSF50978">
    <property type="entry name" value="WD40 repeat-like"/>
    <property type="match status" value="1"/>
</dbReference>
<dbReference type="GO" id="GO:0005789">
    <property type="term" value="C:endoplasmic reticulum membrane"/>
    <property type="evidence" value="ECO:0007669"/>
    <property type="project" value="UniProtKB-SubCell"/>
</dbReference>
<protein>
    <recommendedName>
        <fullName evidence="14">Protein transport protein Sec31A</fullName>
    </recommendedName>
    <alternativeName>
        <fullName evidence="16">SEC31-like protein 1</fullName>
    </alternativeName>
    <alternativeName>
        <fullName evidence="15">SEC31-related protein A</fullName>
    </alternativeName>
</protein>
<keyword evidence="20" id="KW-1185">Reference proteome</keyword>
<evidence type="ECO:0000256" key="13">
    <source>
        <dbReference type="ARBA" id="ARBA00025471"/>
    </source>
</evidence>
<dbReference type="GO" id="GO:0015031">
    <property type="term" value="P:protein transport"/>
    <property type="evidence" value="ECO:0007669"/>
    <property type="project" value="UniProtKB-KW"/>
</dbReference>
<dbReference type="PROSITE" id="PS50294">
    <property type="entry name" value="WD_REPEATS_REGION"/>
    <property type="match status" value="1"/>
</dbReference>
<keyword evidence="12" id="KW-0968">Cytoplasmic vesicle</keyword>
<keyword evidence="6 17" id="KW-0853">WD repeat</keyword>
<dbReference type="SMART" id="SM00320">
    <property type="entry name" value="WD40"/>
    <property type="match status" value="6"/>
</dbReference>
<evidence type="ECO:0000256" key="6">
    <source>
        <dbReference type="ARBA" id="ARBA00022574"/>
    </source>
</evidence>
<dbReference type="Gene3D" id="1.25.40.1030">
    <property type="match status" value="1"/>
</dbReference>
<feature type="region of interest" description="Disordered" evidence="18">
    <location>
        <begin position="797"/>
        <end position="825"/>
    </location>
</feature>
<comment type="similarity">
    <text evidence="3">Belongs to the WD repeat SEC31 family.</text>
</comment>
<evidence type="ECO:0000256" key="12">
    <source>
        <dbReference type="ARBA" id="ARBA00023329"/>
    </source>
</evidence>
<evidence type="ECO:0000256" key="9">
    <source>
        <dbReference type="ARBA" id="ARBA00022892"/>
    </source>
</evidence>
<evidence type="ECO:0000256" key="8">
    <source>
        <dbReference type="ARBA" id="ARBA00022824"/>
    </source>
</evidence>
<evidence type="ECO:0000256" key="7">
    <source>
        <dbReference type="ARBA" id="ARBA00022737"/>
    </source>
</evidence>